<name>A0A5K7YG89_9BACT</name>
<dbReference type="KEGG" id="dalk:DSCA_20080"/>
<reference evidence="1 2" key="1">
    <citation type="submission" date="2019-11" db="EMBL/GenBank/DDBJ databases">
        <title>Comparative genomics of hydrocarbon-degrading Desulfosarcina strains.</title>
        <authorList>
            <person name="Watanabe M."/>
            <person name="Kojima H."/>
            <person name="Fukui M."/>
        </authorList>
    </citation>
    <scope>NUCLEOTIDE SEQUENCE [LARGE SCALE GENOMIC DNA]</scope>
    <source>
        <strain evidence="1 2">PL12</strain>
    </source>
</reference>
<dbReference type="RefSeq" id="WP_155316275.1">
    <property type="nucleotide sequence ID" value="NZ_AP021874.1"/>
</dbReference>
<sequence>MELQTILKNNYKRLNGYVEKNGAIKTLRWIMSGSLELMFNFFYMHRELGIWTFPLDKMQFHNRYEVSEYHCHYLKEDDFPEIERRFGKIILDRFKIRLNHSLGYLISNQKGVIGYAWSSTNMIENEGSAPFFYNVNPRDGYVLLYDAFIRPENRARGAHSVLLDYRFSELKNAGYKKAFGFIEGNNIGSIRAHEKMGCFHVGTVCFKKFLWYTVIKNESDFNKVCKPKQ</sequence>
<accession>A0A5K7YG89</accession>
<keyword evidence="2" id="KW-1185">Reference proteome</keyword>
<dbReference type="InterPro" id="IPR016181">
    <property type="entry name" value="Acyl_CoA_acyltransferase"/>
</dbReference>
<dbReference type="Gene3D" id="3.40.630.30">
    <property type="match status" value="1"/>
</dbReference>
<gene>
    <name evidence="1" type="ORF">DSCA_20080</name>
</gene>
<dbReference type="Proteomes" id="UP000427906">
    <property type="component" value="Chromosome"/>
</dbReference>
<organism evidence="1 2">
    <name type="scientific">Desulfosarcina alkanivorans</name>
    <dbReference type="NCBI Taxonomy" id="571177"/>
    <lineage>
        <taxon>Bacteria</taxon>
        <taxon>Pseudomonadati</taxon>
        <taxon>Thermodesulfobacteriota</taxon>
        <taxon>Desulfobacteria</taxon>
        <taxon>Desulfobacterales</taxon>
        <taxon>Desulfosarcinaceae</taxon>
        <taxon>Desulfosarcina</taxon>
    </lineage>
</organism>
<dbReference type="AlphaFoldDB" id="A0A5K7YG89"/>
<proteinExistence type="predicted"/>
<dbReference type="OrthoDB" id="5459937at2"/>
<evidence type="ECO:0000313" key="1">
    <source>
        <dbReference type="EMBL" id="BBO68078.1"/>
    </source>
</evidence>
<evidence type="ECO:0000313" key="2">
    <source>
        <dbReference type="Proteomes" id="UP000427906"/>
    </source>
</evidence>
<protein>
    <submittedName>
        <fullName evidence="1">Uncharacterized protein</fullName>
    </submittedName>
</protein>
<dbReference type="SUPFAM" id="SSF55729">
    <property type="entry name" value="Acyl-CoA N-acyltransferases (Nat)"/>
    <property type="match status" value="1"/>
</dbReference>
<dbReference type="EMBL" id="AP021874">
    <property type="protein sequence ID" value="BBO68078.1"/>
    <property type="molecule type" value="Genomic_DNA"/>
</dbReference>